<protein>
    <recommendedName>
        <fullName evidence="3">Carboxylic ester hydrolase</fullName>
        <ecNumber evidence="3">3.1.1.-</ecNumber>
    </recommendedName>
</protein>
<feature type="signal peptide" evidence="3">
    <location>
        <begin position="1"/>
        <end position="42"/>
    </location>
</feature>
<proteinExistence type="inferred from homology"/>
<dbReference type="Gene3D" id="3.40.50.1820">
    <property type="entry name" value="alpha/beta hydrolase"/>
    <property type="match status" value="1"/>
</dbReference>
<gene>
    <name evidence="6" type="ORF">AB5J50_01345</name>
</gene>
<dbReference type="PROSITE" id="PS51318">
    <property type="entry name" value="TAT"/>
    <property type="match status" value="1"/>
</dbReference>
<keyword evidence="3" id="KW-0732">Signal</keyword>
<keyword evidence="2 3" id="KW-0378">Hydrolase</keyword>
<organism evidence="6">
    <name type="scientific">Streptomyces sp. R35</name>
    <dbReference type="NCBI Taxonomy" id="3238630"/>
    <lineage>
        <taxon>Bacteria</taxon>
        <taxon>Bacillati</taxon>
        <taxon>Actinomycetota</taxon>
        <taxon>Actinomycetes</taxon>
        <taxon>Kitasatosporales</taxon>
        <taxon>Streptomycetaceae</taxon>
        <taxon>Streptomyces</taxon>
    </lineage>
</organism>
<feature type="domain" description="Carboxylesterase type B" evidence="5">
    <location>
        <begin position="62"/>
        <end position="539"/>
    </location>
</feature>
<dbReference type="InterPro" id="IPR050309">
    <property type="entry name" value="Type-B_Carboxylest/Lipase"/>
</dbReference>
<dbReference type="PANTHER" id="PTHR11559">
    <property type="entry name" value="CARBOXYLESTERASE"/>
    <property type="match status" value="1"/>
</dbReference>
<sequence>MTSEKTQRPCGGLVSRRLFLGGTLAAAAGVGALASGANPASAATSTSSSTTSSGAGPLPGPVRIDTGLVSGTAAKLSGVTAYLGIPYAASTAGENRWRPPQPAASWSGVRKADAFGDIPPQMSMGPGGSSSTPAQSEDCLNLNVWTAAASSHERRPVFVWIYGGRFSMGSGADPTFDGAGLAAKGLVVVTLNYREGALGFLSTPELTAEDAHGSSGNYGLLDQIAALKCVRRNIHAFGGNPDQVTIAGQSAGSASVLELVYSPLGRGLFHGAIAESGARYPRDPETAGLATSYRPTLSGAEAQGTAYLKTNGVSTIAEARALDYTKVIAGEMANDTTVSAPMNGNPPLFRPVLDGYVQPRSYQEALSRGLHNDVPIITGNNKDESGATPTANTTLASYRAMAKTKYGSLESRFLELYPASTDTEAREQTNASARDSSRISTTLWATEWLSKAKSPVFTYFWTHAPPGQDRGAYHGSEIQYVFDNLYASGSGWTDTDQKIADTLSDYVVNFATHGDPNGKGLTRWAPTRPRTYTTMELGDSWGPLADATGEQLDFYVEDYFPSQPAW</sequence>
<evidence type="ECO:0000256" key="3">
    <source>
        <dbReference type="RuleBase" id="RU361235"/>
    </source>
</evidence>
<accession>A0AB39RWD5</accession>
<dbReference type="RefSeq" id="WP_369254102.1">
    <property type="nucleotide sequence ID" value="NZ_CP163440.1"/>
</dbReference>
<dbReference type="PROSITE" id="PS00122">
    <property type="entry name" value="CARBOXYLESTERASE_B_1"/>
    <property type="match status" value="1"/>
</dbReference>
<dbReference type="Pfam" id="PF00135">
    <property type="entry name" value="COesterase"/>
    <property type="match status" value="1"/>
</dbReference>
<dbReference type="SUPFAM" id="SSF53474">
    <property type="entry name" value="alpha/beta-Hydrolases"/>
    <property type="match status" value="1"/>
</dbReference>
<dbReference type="InterPro" id="IPR029058">
    <property type="entry name" value="AB_hydrolase_fold"/>
</dbReference>
<feature type="region of interest" description="Disordered" evidence="4">
    <location>
        <begin position="36"/>
        <end position="59"/>
    </location>
</feature>
<feature type="chain" id="PRO_5044048022" description="Carboxylic ester hydrolase" evidence="3">
    <location>
        <begin position="43"/>
        <end position="566"/>
    </location>
</feature>
<dbReference type="InterPro" id="IPR019826">
    <property type="entry name" value="Carboxylesterase_B_AS"/>
</dbReference>
<dbReference type="EC" id="3.1.1.-" evidence="3"/>
<evidence type="ECO:0000256" key="2">
    <source>
        <dbReference type="ARBA" id="ARBA00022801"/>
    </source>
</evidence>
<name>A0AB39RWD5_9ACTN</name>
<dbReference type="InterPro" id="IPR006311">
    <property type="entry name" value="TAT_signal"/>
</dbReference>
<evidence type="ECO:0000256" key="4">
    <source>
        <dbReference type="SAM" id="MobiDB-lite"/>
    </source>
</evidence>
<feature type="compositionally biased region" description="Low complexity" evidence="4">
    <location>
        <begin position="36"/>
        <end position="56"/>
    </location>
</feature>
<evidence type="ECO:0000256" key="1">
    <source>
        <dbReference type="ARBA" id="ARBA00005964"/>
    </source>
</evidence>
<dbReference type="AlphaFoldDB" id="A0AB39RWD5"/>
<evidence type="ECO:0000313" key="6">
    <source>
        <dbReference type="EMBL" id="XDQ59552.1"/>
    </source>
</evidence>
<dbReference type="EMBL" id="CP163440">
    <property type="protein sequence ID" value="XDQ59552.1"/>
    <property type="molecule type" value="Genomic_DNA"/>
</dbReference>
<reference evidence="6" key="1">
    <citation type="submission" date="2024-07" db="EMBL/GenBank/DDBJ databases">
        <authorList>
            <person name="Yu S.T."/>
        </authorList>
    </citation>
    <scope>NUCLEOTIDE SEQUENCE</scope>
    <source>
        <strain evidence="6">R35</strain>
    </source>
</reference>
<dbReference type="GO" id="GO:0016787">
    <property type="term" value="F:hydrolase activity"/>
    <property type="evidence" value="ECO:0007669"/>
    <property type="project" value="UniProtKB-KW"/>
</dbReference>
<dbReference type="InterPro" id="IPR002018">
    <property type="entry name" value="CarbesteraseB"/>
</dbReference>
<comment type="similarity">
    <text evidence="1 3">Belongs to the type-B carboxylesterase/lipase family.</text>
</comment>
<evidence type="ECO:0000259" key="5">
    <source>
        <dbReference type="Pfam" id="PF00135"/>
    </source>
</evidence>